<gene>
    <name evidence="2" type="ORF">ZHD862_LOCUS8635</name>
</gene>
<evidence type="ECO:0000313" key="2">
    <source>
        <dbReference type="EMBL" id="CAF0925534.1"/>
    </source>
</evidence>
<sequence length="115" mass="12395">MMPGQKKTMTKGKYYILLCSCNLYIIKFIRKTNQTKGSALRSLLYGILLGSLLTGIALAAVLTLWLTSTQSTISPNSTITTTIITLITTTITTIQGTTLTESTPTNTTITTGKTI</sequence>
<feature type="transmembrane region" description="Helical" evidence="1">
    <location>
        <begin position="12"/>
        <end position="30"/>
    </location>
</feature>
<keyword evidence="1" id="KW-1133">Transmembrane helix</keyword>
<keyword evidence="1" id="KW-0472">Membrane</keyword>
<protein>
    <submittedName>
        <fullName evidence="2">Uncharacterized protein</fullName>
    </submittedName>
</protein>
<accession>A0A814BDT4</accession>
<evidence type="ECO:0000256" key="1">
    <source>
        <dbReference type="SAM" id="Phobius"/>
    </source>
</evidence>
<evidence type="ECO:0000313" key="3">
    <source>
        <dbReference type="Proteomes" id="UP000663864"/>
    </source>
</evidence>
<name>A0A814BDT4_9BILA</name>
<reference evidence="2" key="1">
    <citation type="submission" date="2021-02" db="EMBL/GenBank/DDBJ databases">
        <authorList>
            <person name="Nowell W R."/>
        </authorList>
    </citation>
    <scope>NUCLEOTIDE SEQUENCE</scope>
</reference>
<feature type="transmembrane region" description="Helical" evidence="1">
    <location>
        <begin position="42"/>
        <end position="66"/>
    </location>
</feature>
<dbReference type="EMBL" id="CAJNOT010000282">
    <property type="protein sequence ID" value="CAF0925534.1"/>
    <property type="molecule type" value="Genomic_DNA"/>
</dbReference>
<proteinExistence type="predicted"/>
<keyword evidence="1" id="KW-0812">Transmembrane</keyword>
<dbReference type="Proteomes" id="UP000663864">
    <property type="component" value="Unassembled WGS sequence"/>
</dbReference>
<organism evidence="2 3">
    <name type="scientific">Rotaria sordida</name>
    <dbReference type="NCBI Taxonomy" id="392033"/>
    <lineage>
        <taxon>Eukaryota</taxon>
        <taxon>Metazoa</taxon>
        <taxon>Spiralia</taxon>
        <taxon>Gnathifera</taxon>
        <taxon>Rotifera</taxon>
        <taxon>Eurotatoria</taxon>
        <taxon>Bdelloidea</taxon>
        <taxon>Philodinida</taxon>
        <taxon>Philodinidae</taxon>
        <taxon>Rotaria</taxon>
    </lineage>
</organism>
<comment type="caution">
    <text evidence="2">The sequence shown here is derived from an EMBL/GenBank/DDBJ whole genome shotgun (WGS) entry which is preliminary data.</text>
</comment>
<dbReference type="AlphaFoldDB" id="A0A814BDT4"/>